<dbReference type="Gene3D" id="1.10.287.3020">
    <property type="match status" value="1"/>
</dbReference>
<dbReference type="RefSeq" id="WP_131906804.1">
    <property type="nucleotide sequence ID" value="NZ_BAAAFU010000001.1"/>
</dbReference>
<evidence type="ECO:0000313" key="1">
    <source>
        <dbReference type="EMBL" id="TCJ85093.1"/>
    </source>
</evidence>
<dbReference type="Pfam" id="PF11342">
    <property type="entry name" value="DUF3144"/>
    <property type="match status" value="1"/>
</dbReference>
<evidence type="ECO:0000313" key="2">
    <source>
        <dbReference type="Proteomes" id="UP000294887"/>
    </source>
</evidence>
<dbReference type="EMBL" id="SMFQ01000004">
    <property type="protein sequence ID" value="TCJ85093.1"/>
    <property type="molecule type" value="Genomic_DNA"/>
</dbReference>
<protein>
    <submittedName>
        <fullName evidence="1">Uncharacterized protein DUF3144</fullName>
    </submittedName>
</protein>
<sequence>MADDQLNEQESKEFYAMADTFIDVANGHCDKKETNHVGSAMLFATARFSSFVVASQSPDKDAYEAEIENATEFFSNEFKRMLTQNLEDYKTAFKAQEDEARYEHLMKKD</sequence>
<comment type="caution">
    <text evidence="1">The sequence shown here is derived from an EMBL/GenBank/DDBJ whole genome shotgun (WGS) entry which is preliminary data.</text>
</comment>
<keyword evidence="2" id="KW-1185">Reference proteome</keyword>
<dbReference type="Proteomes" id="UP000294887">
    <property type="component" value="Unassembled WGS sequence"/>
</dbReference>
<dbReference type="OrthoDB" id="5344355at2"/>
<reference evidence="1 2" key="1">
    <citation type="submission" date="2019-03" db="EMBL/GenBank/DDBJ databases">
        <title>Genomic Encyclopedia of Type Strains, Phase IV (KMG-IV): sequencing the most valuable type-strain genomes for metagenomic binning, comparative biology and taxonomic classification.</title>
        <authorList>
            <person name="Goeker M."/>
        </authorList>
    </citation>
    <scope>NUCLEOTIDE SEQUENCE [LARGE SCALE GENOMIC DNA]</scope>
    <source>
        <strain evidence="1 2">DSM 24830</strain>
    </source>
</reference>
<dbReference type="AlphaFoldDB" id="A0A4R1EUZ8"/>
<proteinExistence type="predicted"/>
<organism evidence="1 2">
    <name type="scientific">Cocleimonas flava</name>
    <dbReference type="NCBI Taxonomy" id="634765"/>
    <lineage>
        <taxon>Bacteria</taxon>
        <taxon>Pseudomonadati</taxon>
        <taxon>Pseudomonadota</taxon>
        <taxon>Gammaproteobacteria</taxon>
        <taxon>Thiotrichales</taxon>
        <taxon>Thiotrichaceae</taxon>
        <taxon>Cocleimonas</taxon>
    </lineage>
</organism>
<name>A0A4R1EUZ8_9GAMM</name>
<gene>
    <name evidence="1" type="ORF">EV695_3059</name>
</gene>
<dbReference type="InterPro" id="IPR021490">
    <property type="entry name" value="DUF3144"/>
</dbReference>
<accession>A0A4R1EUZ8</accession>